<evidence type="ECO:0000313" key="2">
    <source>
        <dbReference type="Proteomes" id="UP001500713"/>
    </source>
</evidence>
<dbReference type="EMBL" id="BAAAEM010000002">
    <property type="protein sequence ID" value="GAA0467033.1"/>
    <property type="molecule type" value="Genomic_DNA"/>
</dbReference>
<sequence>MLKNRLRVVRDVTDKLTALEAAIDDALICAGDLTVTVASGRQKANLSAVVAQDAIGLTGDAIQSLHAARAKMVEAHGAFADARNQMGLRTYAGGNFWKPPHADAANEPVVGIEDRKEEAA</sequence>
<protein>
    <submittedName>
        <fullName evidence="1">Uncharacterized protein</fullName>
    </submittedName>
</protein>
<gene>
    <name evidence="1" type="ORF">GCM10009096_04700</name>
</gene>
<organism evidence="1 2">
    <name type="scientific">Parasphingorhabdus litoris</name>
    <dbReference type="NCBI Taxonomy" id="394733"/>
    <lineage>
        <taxon>Bacteria</taxon>
        <taxon>Pseudomonadati</taxon>
        <taxon>Pseudomonadota</taxon>
        <taxon>Alphaproteobacteria</taxon>
        <taxon>Sphingomonadales</taxon>
        <taxon>Sphingomonadaceae</taxon>
        <taxon>Parasphingorhabdus</taxon>
    </lineage>
</organism>
<proteinExistence type="predicted"/>
<keyword evidence="2" id="KW-1185">Reference proteome</keyword>
<reference evidence="2" key="1">
    <citation type="journal article" date="2019" name="Int. J. Syst. Evol. Microbiol.">
        <title>The Global Catalogue of Microorganisms (GCM) 10K type strain sequencing project: providing services to taxonomists for standard genome sequencing and annotation.</title>
        <authorList>
            <consortium name="The Broad Institute Genomics Platform"/>
            <consortium name="The Broad Institute Genome Sequencing Center for Infectious Disease"/>
            <person name="Wu L."/>
            <person name="Ma J."/>
        </authorList>
    </citation>
    <scope>NUCLEOTIDE SEQUENCE [LARGE SCALE GENOMIC DNA]</scope>
    <source>
        <strain evidence="2">JCM 14162</strain>
    </source>
</reference>
<accession>A0ABP3JYC3</accession>
<comment type="caution">
    <text evidence="1">The sequence shown here is derived from an EMBL/GenBank/DDBJ whole genome shotgun (WGS) entry which is preliminary data.</text>
</comment>
<evidence type="ECO:0000313" key="1">
    <source>
        <dbReference type="EMBL" id="GAA0467033.1"/>
    </source>
</evidence>
<name>A0ABP3JYC3_9SPHN</name>
<dbReference type="Proteomes" id="UP001500713">
    <property type="component" value="Unassembled WGS sequence"/>
</dbReference>